<dbReference type="GeneID" id="104605278"/>
<name>A0A1U8ALQ0_NELNU</name>
<proteinExistence type="predicted"/>
<dbReference type="Gene3D" id="3.30.160.20">
    <property type="match status" value="1"/>
</dbReference>
<dbReference type="InterPro" id="IPR057235">
    <property type="entry name" value="DUF7913"/>
</dbReference>
<dbReference type="InterPro" id="IPR014720">
    <property type="entry name" value="dsRBD_dom"/>
</dbReference>
<dbReference type="GO" id="GO:0003723">
    <property type="term" value="F:RNA binding"/>
    <property type="evidence" value="ECO:0007669"/>
    <property type="project" value="UniProtKB-UniRule"/>
</dbReference>
<dbReference type="OMA" id="KEACDTC"/>
<dbReference type="OrthoDB" id="1909634at2759"/>
<dbReference type="Pfam" id="PF25502">
    <property type="entry name" value="DUF7915"/>
    <property type="match status" value="1"/>
</dbReference>
<evidence type="ECO:0000256" key="2">
    <source>
        <dbReference type="SAM" id="Coils"/>
    </source>
</evidence>
<reference evidence="5" key="1">
    <citation type="submission" date="2025-08" db="UniProtKB">
        <authorList>
            <consortium name="RefSeq"/>
        </authorList>
    </citation>
    <scope>IDENTIFICATION</scope>
</reference>
<gene>
    <name evidence="5" type="primary">LOC104605278</name>
</gene>
<dbReference type="AlphaFoldDB" id="A0A1U8ALQ0"/>
<feature type="domain" description="DRBM" evidence="3">
    <location>
        <begin position="595"/>
        <end position="663"/>
    </location>
</feature>
<dbReference type="RefSeq" id="XP_010268280.1">
    <property type="nucleotide sequence ID" value="XM_010269978.1"/>
</dbReference>
<dbReference type="InterPro" id="IPR057237">
    <property type="entry name" value="DUF7915"/>
</dbReference>
<keyword evidence="4" id="KW-1185">Reference proteome</keyword>
<organism evidence="4 5">
    <name type="scientific">Nelumbo nucifera</name>
    <name type="common">Sacred lotus</name>
    <dbReference type="NCBI Taxonomy" id="4432"/>
    <lineage>
        <taxon>Eukaryota</taxon>
        <taxon>Viridiplantae</taxon>
        <taxon>Streptophyta</taxon>
        <taxon>Embryophyta</taxon>
        <taxon>Tracheophyta</taxon>
        <taxon>Spermatophyta</taxon>
        <taxon>Magnoliopsida</taxon>
        <taxon>Proteales</taxon>
        <taxon>Nelumbonaceae</taxon>
        <taxon>Nelumbo</taxon>
    </lineage>
</organism>
<evidence type="ECO:0000259" key="3">
    <source>
        <dbReference type="PROSITE" id="PS50137"/>
    </source>
</evidence>
<sequence>MDSYELVHTEDAVQALMDYLVEPVLPVKSSGRHPPSIALQEQVAKQFHLQMQKNALTVVHESYELLQMHAVVLLYNYYHRKQFPQLEFLDFASFCKVAVNAKPNLLAHMKFMQGGNADTANLDEHLSITEKAIMDACNICLWLDASKDVPSIEGWPITEVSVLLIDSAKKNCSLMFSSKTQGTWSLIEKEYDNTNPKSEGMLGGKSTNKHKTVTKGFDEASFQQVAFLAVKEITGINREDLAILGSCDVYSLSKKKTATRFYLMQCTKLVNEDVIKVPIKDAIDSLQGPLVKWSFGNCSITPSVEYFHLLPSAAFVSDWISREVFQDGSQPLQLGSQNLNTNTDAPSRKAIKISTKTLNHKENVEYCRSGSSDAFCRPNSVVEEDSSAVHTPSVEKSKSAAEVPFALMEKKSSSTDSDLNANGSSFLNKEGMVASPINQWENETKCIKDAAANGIWNTGSSSQNETPIGEHPPPVPSTLNFHNSDKVQVIMASKGDELLQTALKVLKKKREDLSHQLRILEEEIARCERNIQTISTSGEDDLLLKIESILEACNVACSSAAIHTYHWTHLCSEEQCRPRSIKRKKLSEATLSVQDPCQELDDICCKNNWILPRFNIFPSNGGFCANVTVQGMDFECSSGGDVSADPREARESAAAQALNKLRTMACNTK</sequence>
<dbReference type="PROSITE" id="PS50137">
    <property type="entry name" value="DS_RBD"/>
    <property type="match status" value="1"/>
</dbReference>
<keyword evidence="2" id="KW-0175">Coiled coil</keyword>
<dbReference type="FunCoup" id="A0A1U8ALQ0">
    <property type="interactions" value="453"/>
</dbReference>
<dbReference type="SUPFAM" id="SSF54768">
    <property type="entry name" value="dsRNA-binding domain-like"/>
    <property type="match status" value="1"/>
</dbReference>
<dbReference type="KEGG" id="nnu:104605278"/>
<keyword evidence="1" id="KW-0694">RNA-binding</keyword>
<dbReference type="PANTHER" id="PTHR33913">
    <property type="entry name" value="ALEURONE LAYER MORPHOGENESIS PROTEIN"/>
    <property type="match status" value="1"/>
</dbReference>
<evidence type="ECO:0000313" key="4">
    <source>
        <dbReference type="Proteomes" id="UP000189703"/>
    </source>
</evidence>
<evidence type="ECO:0000313" key="5">
    <source>
        <dbReference type="RefSeq" id="XP_010268280.1"/>
    </source>
</evidence>
<evidence type="ECO:0000256" key="1">
    <source>
        <dbReference type="PROSITE-ProRule" id="PRU00266"/>
    </source>
</evidence>
<protein>
    <submittedName>
        <fullName evidence="5">Uncharacterized protein LOC104605278 isoform X1</fullName>
    </submittedName>
</protein>
<dbReference type="PANTHER" id="PTHR33913:SF1">
    <property type="entry name" value="DRBM DOMAIN-CONTAINING PROTEIN"/>
    <property type="match status" value="1"/>
</dbReference>
<dbReference type="eggNOG" id="ENOG502QVPK">
    <property type="taxonomic scope" value="Eukaryota"/>
</dbReference>
<accession>A0A1U8ALQ0</accession>
<dbReference type="Pfam" id="PF25500">
    <property type="entry name" value="DUF7913"/>
    <property type="match status" value="2"/>
</dbReference>
<dbReference type="InParanoid" id="A0A1U8ALQ0"/>
<dbReference type="Proteomes" id="UP000189703">
    <property type="component" value="Unplaced"/>
</dbReference>
<feature type="coiled-coil region" evidence="2">
    <location>
        <begin position="503"/>
        <end position="537"/>
    </location>
</feature>